<dbReference type="PANTHER" id="PTHR45717:SF15">
    <property type="entry name" value="AGL218WP"/>
    <property type="match status" value="1"/>
</dbReference>
<reference evidence="3" key="1">
    <citation type="submission" date="2022-04" db="EMBL/GenBank/DDBJ databases">
        <title>A functionally conserved STORR gene fusion in Papaver species that diverged 16.8 million years ago.</title>
        <authorList>
            <person name="Catania T."/>
        </authorList>
    </citation>
    <scope>NUCLEOTIDE SEQUENCE</scope>
    <source>
        <strain evidence="3">S-188037</strain>
    </source>
</reference>
<evidence type="ECO:0000256" key="1">
    <source>
        <dbReference type="ARBA" id="ARBA00007626"/>
    </source>
</evidence>
<evidence type="ECO:0000256" key="2">
    <source>
        <dbReference type="SAM" id="MobiDB-lite"/>
    </source>
</evidence>
<protein>
    <recommendedName>
        <fullName evidence="5">Pentatricopeptide repeat-containing protein</fullName>
    </recommendedName>
</protein>
<comment type="similarity">
    <text evidence="1">Belongs to the PPR family. P subfamily.</text>
</comment>
<comment type="caution">
    <text evidence="3">The sequence shown here is derived from an EMBL/GenBank/DDBJ whole genome shotgun (WGS) entry which is preliminary data.</text>
</comment>
<keyword evidence="4" id="KW-1185">Reference proteome</keyword>
<accession>A0AAD4TAE8</accession>
<dbReference type="GO" id="GO:0005739">
    <property type="term" value="C:mitochondrion"/>
    <property type="evidence" value="ECO:0007669"/>
    <property type="project" value="TreeGrafter"/>
</dbReference>
<proteinExistence type="inferred from homology"/>
<feature type="compositionally biased region" description="Polar residues" evidence="2">
    <location>
        <begin position="12"/>
        <end position="26"/>
    </location>
</feature>
<evidence type="ECO:0000313" key="3">
    <source>
        <dbReference type="EMBL" id="KAI3951734.1"/>
    </source>
</evidence>
<evidence type="ECO:0000313" key="4">
    <source>
        <dbReference type="Proteomes" id="UP001202328"/>
    </source>
</evidence>
<feature type="region of interest" description="Disordered" evidence="2">
    <location>
        <begin position="1"/>
        <end position="26"/>
    </location>
</feature>
<dbReference type="Proteomes" id="UP001202328">
    <property type="component" value="Unassembled WGS sequence"/>
</dbReference>
<organism evidence="3 4">
    <name type="scientific">Papaver atlanticum</name>
    <dbReference type="NCBI Taxonomy" id="357466"/>
    <lineage>
        <taxon>Eukaryota</taxon>
        <taxon>Viridiplantae</taxon>
        <taxon>Streptophyta</taxon>
        <taxon>Embryophyta</taxon>
        <taxon>Tracheophyta</taxon>
        <taxon>Spermatophyta</taxon>
        <taxon>Magnoliopsida</taxon>
        <taxon>Ranunculales</taxon>
        <taxon>Papaveraceae</taxon>
        <taxon>Papaveroideae</taxon>
        <taxon>Papaver</taxon>
    </lineage>
</organism>
<dbReference type="EMBL" id="JAJJMB010002379">
    <property type="protein sequence ID" value="KAI3951734.1"/>
    <property type="molecule type" value="Genomic_DNA"/>
</dbReference>
<sequence length="391" mass="44768">MFALRRAANPFSDASGSEQHGTTSSCPNQVVSGNYVLASKNFLQSQSYHQNYFTTRGLCSQVGAKSSGEDENLEDGFTELDSISEYFVEDQNEIDLADIETDTVADEDSKKRKAAPFQQVSTALDKFVTEENSISRHVISLVILNLRKCRMFGKALQVCVKERDYASRLDLISKIRGLVVVEHYIESIPKSVRGEIIFRTLLANCVSDEKLNKAKAPFACNQLILLYKKLNKKKIADVLLLMEKDDVKSIRYTYKLKTWKKPPAKSKDLAKRTTSDGYRIDPLARDSLVKLFVEAGEVEKADSVLQKAIQQDHQVRPMFNSFMVIKEQYSRRGKILHQLRQPDYVRKTLQYLITLFRVSKCNQYRNYSIFEMGSNHRDCWCSKELFGKTIM</sequence>
<evidence type="ECO:0008006" key="5">
    <source>
        <dbReference type="Google" id="ProtNLM"/>
    </source>
</evidence>
<name>A0AAD4TAE8_9MAGN</name>
<dbReference type="PANTHER" id="PTHR45717">
    <property type="entry name" value="OS12G0527900 PROTEIN"/>
    <property type="match status" value="1"/>
</dbReference>
<dbReference type="AlphaFoldDB" id="A0AAD4TAE8"/>
<gene>
    <name evidence="3" type="ORF">MKW98_013792</name>
</gene>